<dbReference type="GO" id="GO:0004045">
    <property type="term" value="F:peptidyl-tRNA hydrolase activity"/>
    <property type="evidence" value="ECO:0007669"/>
    <property type="project" value="UniProtKB-EC"/>
</dbReference>
<accession>A0A428K600</accession>
<reference evidence="4 5" key="1">
    <citation type="submission" date="2018-12" db="EMBL/GenBank/DDBJ databases">
        <title>Mangrovimonas spongiae sp. nov., a novel member of the genus Mangrovimonas isolated from marine sponge.</title>
        <authorList>
            <person name="Zhuang L."/>
            <person name="Luo L."/>
        </authorList>
    </citation>
    <scope>NUCLEOTIDE SEQUENCE [LARGE SCALE GENOMIC DNA]</scope>
    <source>
        <strain evidence="4 5">HN-E26</strain>
    </source>
</reference>
<dbReference type="OrthoDB" id="9815709at2"/>
<evidence type="ECO:0000256" key="2">
    <source>
        <dbReference type="SAM" id="MobiDB-lite"/>
    </source>
</evidence>
<proteinExistence type="inferred from homology"/>
<dbReference type="EMBL" id="RWBG01000001">
    <property type="protein sequence ID" value="RSK41811.1"/>
    <property type="molecule type" value="Genomic_DNA"/>
</dbReference>
<comment type="caution">
    <text evidence="4">The sequence shown here is derived from an EMBL/GenBank/DDBJ whole genome shotgun (WGS) entry which is preliminary data.</text>
</comment>
<dbReference type="PANTHER" id="PTHR47814">
    <property type="entry name" value="PEPTIDYL-TRNA HYDROLASE ARFB"/>
    <property type="match status" value="1"/>
</dbReference>
<dbReference type="NCBIfam" id="NF006718">
    <property type="entry name" value="PRK09256.1"/>
    <property type="match status" value="1"/>
</dbReference>
<dbReference type="Proteomes" id="UP000270620">
    <property type="component" value="Unassembled WGS sequence"/>
</dbReference>
<dbReference type="PANTHER" id="PTHR47814:SF1">
    <property type="entry name" value="PEPTIDYL-TRNA HYDROLASE ARFB"/>
    <property type="match status" value="1"/>
</dbReference>
<dbReference type="EC" id="3.1.1.29" evidence="4"/>
<dbReference type="RefSeq" id="WP_125466803.1">
    <property type="nucleotide sequence ID" value="NZ_RWBG01000001.1"/>
</dbReference>
<gene>
    <name evidence="4" type="ORF">EJA19_02710</name>
</gene>
<evidence type="ECO:0000313" key="5">
    <source>
        <dbReference type="Proteomes" id="UP000270620"/>
    </source>
</evidence>
<dbReference type="GO" id="GO:0072344">
    <property type="term" value="P:rescue of stalled ribosome"/>
    <property type="evidence" value="ECO:0007669"/>
    <property type="project" value="TreeGrafter"/>
</dbReference>
<evidence type="ECO:0000259" key="3">
    <source>
        <dbReference type="Pfam" id="PF00472"/>
    </source>
</evidence>
<evidence type="ECO:0000256" key="1">
    <source>
        <dbReference type="ARBA" id="ARBA00010835"/>
    </source>
</evidence>
<feature type="domain" description="Prokaryotic-type class I peptide chain release factors" evidence="3">
    <location>
        <begin position="9"/>
        <end position="129"/>
    </location>
</feature>
<evidence type="ECO:0000313" key="4">
    <source>
        <dbReference type="EMBL" id="RSK41811.1"/>
    </source>
</evidence>
<dbReference type="InterPro" id="IPR045853">
    <property type="entry name" value="Pep_chain_release_fac_I_sf"/>
</dbReference>
<dbReference type="GO" id="GO:0003747">
    <property type="term" value="F:translation release factor activity"/>
    <property type="evidence" value="ECO:0007669"/>
    <property type="project" value="InterPro"/>
</dbReference>
<protein>
    <submittedName>
        <fullName evidence="4">Aminoacyl-tRNA hydrolase</fullName>
        <ecNumber evidence="4">3.1.1.29</ecNumber>
    </submittedName>
</protein>
<dbReference type="AlphaFoldDB" id="A0A428K600"/>
<sequence length="135" mass="15527">MFDVETLIKELDFKAVKSSGAGGQHVNKTASKVELHFNILNSQVFNQSQKELLCKNLNNRLTKEQVLILQCGESRSQHKNKDLVITRFLQLIKEGLKKPKPRKKTKIPKAVKQKRLKNKKQQSEKKANRKPPKIS</sequence>
<name>A0A428K600_9FLAO</name>
<organism evidence="4 5">
    <name type="scientific">Mangrovimonas spongiae</name>
    <dbReference type="NCBI Taxonomy" id="2494697"/>
    <lineage>
        <taxon>Bacteria</taxon>
        <taxon>Pseudomonadati</taxon>
        <taxon>Bacteroidota</taxon>
        <taxon>Flavobacteriia</taxon>
        <taxon>Flavobacteriales</taxon>
        <taxon>Flavobacteriaceae</taxon>
        <taxon>Mangrovimonas</taxon>
    </lineage>
</organism>
<comment type="similarity">
    <text evidence="1">Belongs to the prokaryotic/mitochondrial release factor family.</text>
</comment>
<dbReference type="GO" id="GO:0043022">
    <property type="term" value="F:ribosome binding"/>
    <property type="evidence" value="ECO:0007669"/>
    <property type="project" value="TreeGrafter"/>
</dbReference>
<feature type="region of interest" description="Disordered" evidence="2">
    <location>
        <begin position="96"/>
        <end position="135"/>
    </location>
</feature>
<dbReference type="SUPFAM" id="SSF75620">
    <property type="entry name" value="Release factor"/>
    <property type="match status" value="1"/>
</dbReference>
<feature type="compositionally biased region" description="Basic residues" evidence="2">
    <location>
        <begin position="98"/>
        <end position="120"/>
    </location>
</feature>
<keyword evidence="4" id="KW-0378">Hydrolase</keyword>
<keyword evidence="5" id="KW-1185">Reference proteome</keyword>
<dbReference type="InterPro" id="IPR000352">
    <property type="entry name" value="Pep_chain_release_fac_I"/>
</dbReference>
<dbReference type="Gene3D" id="3.30.160.20">
    <property type="match status" value="1"/>
</dbReference>
<dbReference type="Pfam" id="PF00472">
    <property type="entry name" value="RF-1"/>
    <property type="match status" value="1"/>
</dbReference>